<dbReference type="InterPro" id="IPR044068">
    <property type="entry name" value="CB"/>
</dbReference>
<comment type="caution">
    <text evidence="8">The sequence shown here is derived from an EMBL/GenBank/DDBJ whole genome shotgun (WGS) entry which is preliminary data.</text>
</comment>
<evidence type="ECO:0000256" key="2">
    <source>
        <dbReference type="ARBA" id="ARBA00022908"/>
    </source>
</evidence>
<dbReference type="Pfam" id="PF00589">
    <property type="entry name" value="Phage_integrase"/>
    <property type="match status" value="1"/>
</dbReference>
<name>A0ABN7YK65_9BURK</name>
<dbReference type="PROSITE" id="PS51900">
    <property type="entry name" value="CB"/>
    <property type="match status" value="1"/>
</dbReference>
<evidence type="ECO:0000256" key="1">
    <source>
        <dbReference type="ARBA" id="ARBA00022829"/>
    </source>
</evidence>
<dbReference type="InterPro" id="IPR050090">
    <property type="entry name" value="Tyrosine_recombinase_XerCD"/>
</dbReference>
<dbReference type="PANTHER" id="PTHR30349:SF81">
    <property type="entry name" value="TYROSINE RECOMBINASE XERC"/>
    <property type="match status" value="1"/>
</dbReference>
<proteinExistence type="predicted"/>
<dbReference type="EMBL" id="CAJZAI010000004">
    <property type="protein sequence ID" value="CAG9172560.1"/>
    <property type="molecule type" value="Genomic_DNA"/>
</dbReference>
<dbReference type="InterPro" id="IPR011010">
    <property type="entry name" value="DNA_brk_join_enz"/>
</dbReference>
<dbReference type="InterPro" id="IPR004107">
    <property type="entry name" value="Integrase_SAM-like_N"/>
</dbReference>
<dbReference type="Gene3D" id="1.10.150.130">
    <property type="match status" value="1"/>
</dbReference>
<keyword evidence="3 5" id="KW-0238">DNA-binding</keyword>
<dbReference type="Pfam" id="PF02899">
    <property type="entry name" value="Phage_int_SAM_1"/>
    <property type="match status" value="1"/>
</dbReference>
<evidence type="ECO:0000256" key="5">
    <source>
        <dbReference type="PROSITE-ProRule" id="PRU01248"/>
    </source>
</evidence>
<evidence type="ECO:0000259" key="6">
    <source>
        <dbReference type="PROSITE" id="PS51898"/>
    </source>
</evidence>
<dbReference type="SUPFAM" id="SSF56349">
    <property type="entry name" value="DNA breaking-rejoining enzymes"/>
    <property type="match status" value="1"/>
</dbReference>
<keyword evidence="1" id="KW-0159">Chromosome partition</keyword>
<dbReference type="PROSITE" id="PS51898">
    <property type="entry name" value="TYR_RECOMBINASE"/>
    <property type="match status" value="1"/>
</dbReference>
<sequence>MPDALLPSPVPPAPLLPAISQRLTPAQFDTLAAAPATAEWFANLSNARTRRAYRLDLGEFMAYAGIARAEDFRLITRAHVLAWRTSLEDRLLSGATIRRKLAALSSLFDYLCDHHAAASNPVRGVRRPKVDSAEGKTPALSEHEARALLDAPRTGTLKGQRDRALLAILLYHGLRRAELCALRLQDILPRHGVLHLRVRGKGGKLRYLVLHPTAAERVSAYLKIADHGGTPAAPLFQSLRATGAPLTPDGVYKIVQASAALAGLSVPGLGVHGLRTTAATCALEHGADLAEVQTWLGHANISTTRLYDRRHHRPANSPSLKVEY</sequence>
<dbReference type="InterPro" id="IPR013762">
    <property type="entry name" value="Integrase-like_cat_sf"/>
</dbReference>
<keyword evidence="2" id="KW-0229">DNA integration</keyword>
<dbReference type="InterPro" id="IPR002104">
    <property type="entry name" value="Integrase_catalytic"/>
</dbReference>
<evidence type="ECO:0000259" key="7">
    <source>
        <dbReference type="PROSITE" id="PS51900"/>
    </source>
</evidence>
<feature type="domain" description="Tyr recombinase" evidence="6">
    <location>
        <begin position="135"/>
        <end position="324"/>
    </location>
</feature>
<feature type="domain" description="Core-binding (CB)" evidence="7">
    <location>
        <begin position="31"/>
        <end position="112"/>
    </location>
</feature>
<protein>
    <submittedName>
        <fullName evidence="8">Tyrosine recombinase XerD</fullName>
    </submittedName>
</protein>
<dbReference type="Proteomes" id="UP000727654">
    <property type="component" value="Unassembled WGS sequence"/>
</dbReference>
<dbReference type="PANTHER" id="PTHR30349">
    <property type="entry name" value="PHAGE INTEGRASE-RELATED"/>
    <property type="match status" value="1"/>
</dbReference>
<gene>
    <name evidence="8" type="primary">xerD_2</name>
    <name evidence="8" type="ORF">LMG23992_02267</name>
</gene>
<dbReference type="InterPro" id="IPR010998">
    <property type="entry name" value="Integrase_recombinase_N"/>
</dbReference>
<evidence type="ECO:0000313" key="9">
    <source>
        <dbReference type="Proteomes" id="UP000727654"/>
    </source>
</evidence>
<accession>A0ABN7YK65</accession>
<evidence type="ECO:0000256" key="4">
    <source>
        <dbReference type="ARBA" id="ARBA00023172"/>
    </source>
</evidence>
<dbReference type="RefSeq" id="WP_224079880.1">
    <property type="nucleotide sequence ID" value="NZ_CAJZAI010000004.1"/>
</dbReference>
<keyword evidence="4" id="KW-0233">DNA recombination</keyword>
<evidence type="ECO:0000313" key="8">
    <source>
        <dbReference type="EMBL" id="CAG9172560.1"/>
    </source>
</evidence>
<dbReference type="Gene3D" id="1.10.443.10">
    <property type="entry name" value="Intergrase catalytic core"/>
    <property type="match status" value="1"/>
</dbReference>
<reference evidence="8 9" key="1">
    <citation type="submission" date="2021-08" db="EMBL/GenBank/DDBJ databases">
        <authorList>
            <person name="Peeters C."/>
        </authorList>
    </citation>
    <scope>NUCLEOTIDE SEQUENCE [LARGE SCALE GENOMIC DNA]</scope>
    <source>
        <strain evidence="8 9">LMG 23992</strain>
    </source>
</reference>
<organism evidence="8 9">
    <name type="scientific">Cupriavidus laharis</name>
    <dbReference type="NCBI Taxonomy" id="151654"/>
    <lineage>
        <taxon>Bacteria</taxon>
        <taxon>Pseudomonadati</taxon>
        <taxon>Pseudomonadota</taxon>
        <taxon>Betaproteobacteria</taxon>
        <taxon>Burkholderiales</taxon>
        <taxon>Burkholderiaceae</taxon>
        <taxon>Cupriavidus</taxon>
    </lineage>
</organism>
<evidence type="ECO:0000256" key="3">
    <source>
        <dbReference type="ARBA" id="ARBA00023125"/>
    </source>
</evidence>
<keyword evidence="9" id="KW-1185">Reference proteome</keyword>